<name>A0A5S4X2W9_9BRAD</name>
<dbReference type="GO" id="GO:0030127">
    <property type="term" value="C:COPII vesicle coat"/>
    <property type="evidence" value="ECO:0007669"/>
    <property type="project" value="InterPro"/>
</dbReference>
<sequence>MSRGLNPASINESVLTQRLSELESAANWPPSVLQDLERFIHTGDDYDLFRINPIKYATVNGLSEADGINLFVHAAKVGLFEMQWLLICAYCPQVAGSFRELDQVHPRFQCEFCNALNDVALDDYIQVAFTVSDAVRDIAFRHPEQLSVQDYYLRYNFSRDFRPPHGMTHEQLVAALSRGFSDVEAEQRGSFEFDVTAGRFEVLDLSHKLLLVFFAKGDVAGPQGTQIQLESGRFVVPDRPIGPREMVLGDGLFAFRRTTDVSPGKHTVVIENRTSERGRFWFLQYPPQFVPHLVEYEPFLSGKRLLLTPCFGELYKTQLVDERESLAVSDMTYLFTDLKDSTPLYESVGDVNAYFLVRQHFDILNKIIRERSGTIIKTIGDAVMAGFERPQDAVRASIEMIEELLHFNQTASRPLGLKVGVHRGRAVAVRLNDRIDYFGQDVNIAARVQGLAAVNEVCLTEAVMEAPGVSDIVEGRPASRDYENLKGVGQKMEIHRIGVSPTRR</sequence>
<dbReference type="GO" id="GO:0006886">
    <property type="term" value="P:intracellular protein transport"/>
    <property type="evidence" value="ECO:0007669"/>
    <property type="project" value="InterPro"/>
</dbReference>
<dbReference type="PANTHER" id="PTHR43081:SF19">
    <property type="entry name" value="PH-SENSITIVE ADENYLATE CYCLASE RV1264"/>
    <property type="match status" value="1"/>
</dbReference>
<keyword evidence="3" id="KW-1185">Reference proteome</keyword>
<organism evidence="2 3">
    <name type="scientific">Bradyrhizobium cytisi</name>
    <dbReference type="NCBI Taxonomy" id="515489"/>
    <lineage>
        <taxon>Bacteria</taxon>
        <taxon>Pseudomonadati</taxon>
        <taxon>Pseudomonadota</taxon>
        <taxon>Alphaproteobacteria</taxon>
        <taxon>Hyphomicrobiales</taxon>
        <taxon>Nitrobacteraceae</taxon>
        <taxon>Bradyrhizobium</taxon>
    </lineage>
</organism>
<dbReference type="GO" id="GO:0004016">
    <property type="term" value="F:adenylate cyclase activity"/>
    <property type="evidence" value="ECO:0007669"/>
    <property type="project" value="UniProtKB-ARBA"/>
</dbReference>
<gene>
    <name evidence="2" type="ORF">FXB38_01490</name>
</gene>
<proteinExistence type="predicted"/>
<dbReference type="InterPro" id="IPR036174">
    <property type="entry name" value="Znf_Sec23_Sec24_sf"/>
</dbReference>
<dbReference type="GO" id="GO:0006171">
    <property type="term" value="P:cAMP biosynthetic process"/>
    <property type="evidence" value="ECO:0007669"/>
    <property type="project" value="TreeGrafter"/>
</dbReference>
<dbReference type="Gene3D" id="3.30.70.1230">
    <property type="entry name" value="Nucleotide cyclase"/>
    <property type="match status" value="1"/>
</dbReference>
<evidence type="ECO:0000313" key="2">
    <source>
        <dbReference type="EMBL" id="TYL88661.1"/>
    </source>
</evidence>
<evidence type="ECO:0000259" key="1">
    <source>
        <dbReference type="PROSITE" id="PS50125"/>
    </source>
</evidence>
<dbReference type="GO" id="GO:0035556">
    <property type="term" value="P:intracellular signal transduction"/>
    <property type="evidence" value="ECO:0007669"/>
    <property type="project" value="InterPro"/>
</dbReference>
<dbReference type="GO" id="GO:0008270">
    <property type="term" value="F:zinc ion binding"/>
    <property type="evidence" value="ECO:0007669"/>
    <property type="project" value="InterPro"/>
</dbReference>
<dbReference type="InterPro" id="IPR045983">
    <property type="entry name" value="GUC-dom-containing_N"/>
</dbReference>
<accession>A0A5S4X2W9</accession>
<dbReference type="InterPro" id="IPR001054">
    <property type="entry name" value="A/G_cyclase"/>
</dbReference>
<dbReference type="GO" id="GO:0006888">
    <property type="term" value="P:endoplasmic reticulum to Golgi vesicle-mediated transport"/>
    <property type="evidence" value="ECO:0007669"/>
    <property type="project" value="InterPro"/>
</dbReference>
<dbReference type="SMART" id="SM00044">
    <property type="entry name" value="CYCc"/>
    <property type="match status" value="1"/>
</dbReference>
<dbReference type="RefSeq" id="WP_148749008.1">
    <property type="nucleotide sequence ID" value="NZ_VSSR01000002.1"/>
</dbReference>
<dbReference type="InterPro" id="IPR050697">
    <property type="entry name" value="Adenylyl/Guanylyl_Cyclase_3/4"/>
</dbReference>
<dbReference type="Proteomes" id="UP000324853">
    <property type="component" value="Unassembled WGS sequence"/>
</dbReference>
<feature type="domain" description="Guanylate cyclase" evidence="1">
    <location>
        <begin position="332"/>
        <end position="449"/>
    </location>
</feature>
<dbReference type="AlphaFoldDB" id="A0A5S4X2W9"/>
<dbReference type="CDD" id="cd07302">
    <property type="entry name" value="CHD"/>
    <property type="match status" value="1"/>
</dbReference>
<reference evidence="2 3" key="1">
    <citation type="submission" date="2019-08" db="EMBL/GenBank/DDBJ databases">
        <title>Bradyrhizobium hipponensis sp. nov., a rhizobium isolated from a Lupinus angustifolius root nodule in Tunisia.</title>
        <authorList>
            <person name="Off K."/>
            <person name="Rejili M."/>
            <person name="Mars M."/>
            <person name="Brachmann A."/>
            <person name="Marin M."/>
        </authorList>
    </citation>
    <scope>NUCLEOTIDE SEQUENCE [LARGE SCALE GENOMIC DNA]</scope>
    <source>
        <strain evidence="2 3">CTAW11</strain>
    </source>
</reference>
<dbReference type="PROSITE" id="PS50125">
    <property type="entry name" value="GUANYLATE_CYCLASE_2"/>
    <property type="match status" value="1"/>
</dbReference>
<protein>
    <submittedName>
        <fullName evidence="2">Adenylate/guanylate cyclase domain-containing protein</fullName>
    </submittedName>
</protein>
<dbReference type="SUPFAM" id="SSF82919">
    <property type="entry name" value="Zn-finger domain of Sec23/24"/>
    <property type="match status" value="1"/>
</dbReference>
<dbReference type="SUPFAM" id="SSF55073">
    <property type="entry name" value="Nucleotide cyclase"/>
    <property type="match status" value="1"/>
</dbReference>
<dbReference type="Pfam" id="PF00211">
    <property type="entry name" value="Guanylate_cyc"/>
    <property type="match status" value="1"/>
</dbReference>
<comment type="caution">
    <text evidence="2">The sequence shown here is derived from an EMBL/GenBank/DDBJ whole genome shotgun (WGS) entry which is preliminary data.</text>
</comment>
<dbReference type="EMBL" id="VSSR01000002">
    <property type="protein sequence ID" value="TYL88661.1"/>
    <property type="molecule type" value="Genomic_DNA"/>
</dbReference>
<dbReference type="OrthoDB" id="7374210at2"/>
<evidence type="ECO:0000313" key="3">
    <source>
        <dbReference type="Proteomes" id="UP000324853"/>
    </source>
</evidence>
<dbReference type="PANTHER" id="PTHR43081">
    <property type="entry name" value="ADENYLATE CYCLASE, TERMINAL-DIFFERENTIATION SPECIFIC-RELATED"/>
    <property type="match status" value="1"/>
</dbReference>
<dbReference type="InterPro" id="IPR029787">
    <property type="entry name" value="Nucleotide_cyclase"/>
</dbReference>
<dbReference type="Pfam" id="PF19363">
    <property type="entry name" value="DUF5939"/>
    <property type="match status" value="1"/>
</dbReference>